<feature type="domain" description="MADS-box" evidence="7">
    <location>
        <begin position="1"/>
        <end position="61"/>
    </location>
</feature>
<dbReference type="InterPro" id="IPR033896">
    <property type="entry name" value="MEF2-like_N"/>
</dbReference>
<dbReference type="Gene3D" id="3.40.1810.10">
    <property type="entry name" value="Transcription factor, MADS-box"/>
    <property type="match status" value="1"/>
</dbReference>
<dbReference type="FunFam" id="3.40.1810.10:FF:000028">
    <property type="entry name" value="Agamous-like MADS-box protein AGL66 isoform A"/>
    <property type="match status" value="1"/>
</dbReference>
<dbReference type="PRINTS" id="PR00404">
    <property type="entry name" value="MADSDOMAIN"/>
</dbReference>
<feature type="coiled-coil region" evidence="6">
    <location>
        <begin position="130"/>
        <end position="191"/>
    </location>
</feature>
<dbReference type="EMBL" id="JAVIJP010000081">
    <property type="protein sequence ID" value="KAL3617899.1"/>
    <property type="molecule type" value="Genomic_DNA"/>
</dbReference>
<keyword evidence="9" id="KW-1185">Reference proteome</keyword>
<protein>
    <recommendedName>
        <fullName evidence="7">MADS-box domain-containing protein</fullName>
    </recommendedName>
</protein>
<dbReference type="SUPFAM" id="SSF55455">
    <property type="entry name" value="SRF-like"/>
    <property type="match status" value="1"/>
</dbReference>
<dbReference type="Proteomes" id="UP001632038">
    <property type="component" value="Unassembled WGS sequence"/>
</dbReference>
<evidence type="ECO:0000256" key="1">
    <source>
        <dbReference type="ARBA" id="ARBA00004123"/>
    </source>
</evidence>
<gene>
    <name evidence="8" type="ORF">CASFOL_038220</name>
</gene>
<comment type="subcellular location">
    <subcellularLocation>
        <location evidence="1">Nucleus</location>
    </subcellularLocation>
</comment>
<name>A0ABD3BL12_9LAMI</name>
<evidence type="ECO:0000313" key="8">
    <source>
        <dbReference type="EMBL" id="KAL3617899.1"/>
    </source>
</evidence>
<dbReference type="InterPro" id="IPR002100">
    <property type="entry name" value="TF_MADSbox"/>
</dbReference>
<evidence type="ECO:0000256" key="4">
    <source>
        <dbReference type="ARBA" id="ARBA00023163"/>
    </source>
</evidence>
<dbReference type="InterPro" id="IPR050142">
    <property type="entry name" value="MADS-box/MEF2_TF"/>
</dbReference>
<dbReference type="PANTHER" id="PTHR48019">
    <property type="entry name" value="SERUM RESPONSE FACTOR HOMOLOG"/>
    <property type="match status" value="1"/>
</dbReference>
<keyword evidence="5" id="KW-0539">Nucleus</keyword>
<dbReference type="PROSITE" id="PS00350">
    <property type="entry name" value="MADS_BOX_1"/>
    <property type="match status" value="1"/>
</dbReference>
<evidence type="ECO:0000256" key="2">
    <source>
        <dbReference type="ARBA" id="ARBA00023015"/>
    </source>
</evidence>
<evidence type="ECO:0000313" key="9">
    <source>
        <dbReference type="Proteomes" id="UP001632038"/>
    </source>
</evidence>
<dbReference type="GO" id="GO:0003677">
    <property type="term" value="F:DNA binding"/>
    <property type="evidence" value="ECO:0007669"/>
    <property type="project" value="UniProtKB-KW"/>
</dbReference>
<sequence length="339" mass="38917">MGRVKLQIKKIENTTNRQVTFSKRRSGLVKKAYELSVLCDVDVALILFSPSGRVSIFSGNRSIEEIMERYINLPEHERGRKTVTVNGISQRLVDRFTEYLQRALGKSKYESGRIDKDTKSSPVSMMDAQLEDIRQELFQCKCQMHEMQKKIRVYEGNLAEVTTLCEVDYREQILEENLNQLRLHKHVLQDQYNNSPVLQAASQVMNFSNEITDLNTLATSSQDDVLDWLPQRSPQVQILNFLDSNGLLPLRDQPQNIDNLFQPSLTLAHPPSLHLYNHLSPGRNMEEDTRENDFGQGIDVNLSPWSELYPTGNDHFPTSQPTLLELFLSQLTPADQNQL</sequence>
<dbReference type="Pfam" id="PF00319">
    <property type="entry name" value="SRF-TF"/>
    <property type="match status" value="1"/>
</dbReference>
<keyword evidence="2" id="KW-0805">Transcription regulation</keyword>
<evidence type="ECO:0000256" key="6">
    <source>
        <dbReference type="SAM" id="Coils"/>
    </source>
</evidence>
<keyword evidence="3" id="KW-0238">DNA-binding</keyword>
<evidence type="ECO:0000259" key="7">
    <source>
        <dbReference type="PROSITE" id="PS50066"/>
    </source>
</evidence>
<dbReference type="AlphaFoldDB" id="A0ABD3BL12"/>
<comment type="caution">
    <text evidence="8">The sequence shown here is derived from an EMBL/GenBank/DDBJ whole genome shotgun (WGS) entry which is preliminary data.</text>
</comment>
<keyword evidence="6" id="KW-0175">Coiled coil</keyword>
<evidence type="ECO:0000256" key="3">
    <source>
        <dbReference type="ARBA" id="ARBA00023125"/>
    </source>
</evidence>
<accession>A0ABD3BL12</accession>
<proteinExistence type="predicted"/>
<dbReference type="PROSITE" id="PS50066">
    <property type="entry name" value="MADS_BOX_2"/>
    <property type="match status" value="1"/>
</dbReference>
<evidence type="ECO:0000256" key="5">
    <source>
        <dbReference type="ARBA" id="ARBA00023242"/>
    </source>
</evidence>
<dbReference type="SMART" id="SM00432">
    <property type="entry name" value="MADS"/>
    <property type="match status" value="1"/>
</dbReference>
<keyword evidence="4" id="KW-0804">Transcription</keyword>
<reference evidence="9" key="1">
    <citation type="journal article" date="2024" name="IScience">
        <title>Strigolactones Initiate the Formation of Haustorium-like Structures in Castilleja.</title>
        <authorList>
            <person name="Buerger M."/>
            <person name="Peterson D."/>
            <person name="Chory J."/>
        </authorList>
    </citation>
    <scope>NUCLEOTIDE SEQUENCE [LARGE SCALE GENOMIC DNA]</scope>
</reference>
<dbReference type="InterPro" id="IPR036879">
    <property type="entry name" value="TF_MADSbox_sf"/>
</dbReference>
<dbReference type="CDD" id="cd00265">
    <property type="entry name" value="MADS_MEF2_like"/>
    <property type="match status" value="1"/>
</dbReference>
<dbReference type="GO" id="GO:0005634">
    <property type="term" value="C:nucleus"/>
    <property type="evidence" value="ECO:0007669"/>
    <property type="project" value="UniProtKB-SubCell"/>
</dbReference>
<organism evidence="8 9">
    <name type="scientific">Castilleja foliolosa</name>
    <dbReference type="NCBI Taxonomy" id="1961234"/>
    <lineage>
        <taxon>Eukaryota</taxon>
        <taxon>Viridiplantae</taxon>
        <taxon>Streptophyta</taxon>
        <taxon>Embryophyta</taxon>
        <taxon>Tracheophyta</taxon>
        <taxon>Spermatophyta</taxon>
        <taxon>Magnoliopsida</taxon>
        <taxon>eudicotyledons</taxon>
        <taxon>Gunneridae</taxon>
        <taxon>Pentapetalae</taxon>
        <taxon>asterids</taxon>
        <taxon>lamiids</taxon>
        <taxon>Lamiales</taxon>
        <taxon>Orobanchaceae</taxon>
        <taxon>Pedicularideae</taxon>
        <taxon>Castillejinae</taxon>
        <taxon>Castilleja</taxon>
    </lineage>
</organism>